<gene>
    <name evidence="2" type="ORF">GCM10011382_05770</name>
</gene>
<keyword evidence="1" id="KW-0812">Transmembrane</keyword>
<comment type="caution">
    <text evidence="2">The sequence shown here is derived from an EMBL/GenBank/DDBJ whole genome shotgun (WGS) entry which is preliminary data.</text>
</comment>
<sequence length="482" mass="54636">MYPVLDLLQAIDDLRPHASQEIDEGLRLIMEGDELSASVRERLLSVFNHIERLGIESPMLKIVDTGDTIDAEDLSTSDFDGEPWRLILGKTPIAGCLRARGDETTLLFFSVNGFQQWLMNWDPCLYPTGNVPDFAKPVTIRVQGLSQSVGGPLLWVMPPGAPCPNVETISLPESKEVHGLIHTNATRGLRVCPMGYALTWGDLENPEVAPLVKLSSMVMSVCLVQELRCIEGRYEATLKGTKRISMPLYDEDQIVSAKTLKILIEAVLWVYEERPETRLSLVMDRLSIDIEREQSLLSGMENHLGAALYQARDSYAFVILERKDAYHKEVRELMKDMKSHADLYAAKVRELVNSLTRDALGILFFVAFSFIAKFDKNNFADLLVSAELAFLVKVLSCYLLLSFALQLSAHWRDVLLADQESKAWLDVLQHYSSQADKQNRFLQPIDKRRRTFYFFLFITGCAYSLLAWATWNLPKIIEPWIG</sequence>
<keyword evidence="1" id="KW-1133">Transmembrane helix</keyword>
<proteinExistence type="predicted"/>
<evidence type="ECO:0000313" key="3">
    <source>
        <dbReference type="Proteomes" id="UP000597301"/>
    </source>
</evidence>
<keyword evidence="3" id="KW-1185">Reference proteome</keyword>
<reference evidence="3" key="1">
    <citation type="journal article" date="2019" name="Int. J. Syst. Evol. Microbiol.">
        <title>The Global Catalogue of Microorganisms (GCM) 10K type strain sequencing project: providing services to taxonomists for standard genome sequencing and annotation.</title>
        <authorList>
            <consortium name="The Broad Institute Genomics Platform"/>
            <consortium name="The Broad Institute Genome Sequencing Center for Infectious Disease"/>
            <person name="Wu L."/>
            <person name="Ma J."/>
        </authorList>
    </citation>
    <scope>NUCLEOTIDE SEQUENCE [LARGE SCALE GENOMIC DNA]</scope>
    <source>
        <strain evidence="3">CGMCC 1.15122</strain>
    </source>
</reference>
<protein>
    <submittedName>
        <fullName evidence="2">Uncharacterized protein</fullName>
    </submittedName>
</protein>
<evidence type="ECO:0000313" key="2">
    <source>
        <dbReference type="EMBL" id="GGC78598.1"/>
    </source>
</evidence>
<name>A0ABQ1NJH1_9GAMM</name>
<feature type="transmembrane region" description="Helical" evidence="1">
    <location>
        <begin position="384"/>
        <end position="405"/>
    </location>
</feature>
<organism evidence="2 3">
    <name type="scientific">Vreelandella lutescens</name>
    <dbReference type="NCBI Taxonomy" id="1602943"/>
    <lineage>
        <taxon>Bacteria</taxon>
        <taxon>Pseudomonadati</taxon>
        <taxon>Pseudomonadota</taxon>
        <taxon>Gammaproteobacteria</taxon>
        <taxon>Oceanospirillales</taxon>
        <taxon>Halomonadaceae</taxon>
        <taxon>Vreelandella</taxon>
    </lineage>
</organism>
<dbReference type="RefSeq" id="WP_188638002.1">
    <property type="nucleotide sequence ID" value="NZ_BMHM01000001.1"/>
</dbReference>
<accession>A0ABQ1NJH1</accession>
<evidence type="ECO:0000256" key="1">
    <source>
        <dbReference type="SAM" id="Phobius"/>
    </source>
</evidence>
<dbReference type="EMBL" id="BMHM01000001">
    <property type="protein sequence ID" value="GGC78598.1"/>
    <property type="molecule type" value="Genomic_DNA"/>
</dbReference>
<keyword evidence="1" id="KW-0472">Membrane</keyword>
<dbReference type="Proteomes" id="UP000597301">
    <property type="component" value="Unassembled WGS sequence"/>
</dbReference>
<feature type="transmembrane region" description="Helical" evidence="1">
    <location>
        <begin position="452"/>
        <end position="471"/>
    </location>
</feature>